<dbReference type="AlphaFoldDB" id="A0A844ZE99"/>
<dbReference type="InterPro" id="IPR003593">
    <property type="entry name" value="AAA+_ATPase"/>
</dbReference>
<dbReference type="PROSITE" id="PS50893">
    <property type="entry name" value="ABC_TRANSPORTER_2"/>
    <property type="match status" value="1"/>
</dbReference>
<dbReference type="InterPro" id="IPR003439">
    <property type="entry name" value="ABC_transporter-like_ATP-bd"/>
</dbReference>
<evidence type="ECO:0000313" key="7">
    <source>
        <dbReference type="EMBL" id="MXO85572.1"/>
    </source>
</evidence>
<name>A0A844ZE99_9SPHN</name>
<evidence type="ECO:0000256" key="1">
    <source>
        <dbReference type="ARBA" id="ARBA00022448"/>
    </source>
</evidence>
<dbReference type="GO" id="GO:0005524">
    <property type="term" value="F:ATP binding"/>
    <property type="evidence" value="ECO:0007669"/>
    <property type="project" value="UniProtKB-KW"/>
</dbReference>
<evidence type="ECO:0000256" key="3">
    <source>
        <dbReference type="ARBA" id="ARBA00022840"/>
    </source>
</evidence>
<dbReference type="OrthoDB" id="9810077at2"/>
<dbReference type="InterPro" id="IPR027417">
    <property type="entry name" value="P-loop_NTPase"/>
</dbReference>
<dbReference type="Gene3D" id="3.40.50.300">
    <property type="entry name" value="P-loop containing nucleotide triphosphate hydrolases"/>
    <property type="match status" value="1"/>
</dbReference>
<evidence type="ECO:0000256" key="2">
    <source>
        <dbReference type="ARBA" id="ARBA00022741"/>
    </source>
</evidence>
<dbReference type="Proteomes" id="UP000433104">
    <property type="component" value="Unassembled WGS sequence"/>
</dbReference>
<dbReference type="Pfam" id="PF00005">
    <property type="entry name" value="ABC_tran"/>
    <property type="match status" value="1"/>
</dbReference>
<dbReference type="CDD" id="cd03214">
    <property type="entry name" value="ABC_Iron-Siderophores_B12_Hemin"/>
    <property type="match status" value="1"/>
</dbReference>
<keyword evidence="1" id="KW-0813">Transport</keyword>
<keyword evidence="8" id="KW-1185">Reference proteome</keyword>
<gene>
    <name evidence="7" type="ORF">GRI38_05965</name>
</gene>
<keyword evidence="4" id="KW-1278">Translocase</keyword>
<comment type="caution">
    <text evidence="7">The sequence shown here is derived from an EMBL/GenBank/DDBJ whole genome shotgun (WGS) entry which is preliminary data.</text>
</comment>
<feature type="domain" description="ABC transporter" evidence="6">
    <location>
        <begin position="3"/>
        <end position="227"/>
    </location>
</feature>
<dbReference type="PANTHER" id="PTHR42794:SF1">
    <property type="entry name" value="HEMIN IMPORT ATP-BINDING PROTEIN HMUV"/>
    <property type="match status" value="1"/>
</dbReference>
<sequence>MTLEAQNAGLAGRLTNVTAQFVPGKITAICGPNGAGKSTLLKLLAGLLAADAGRIEFDGGAMSDLHPRERAKVIGYLPQSAEVAWDVPVRNIVALGRIPHRDGASEPVAEAMAALDLSDLAERRALTLSGGETARMLLARVLAGEPRWILADEPFAALDLAHRERLLRQFRIEAAKGRGVVVVMHDLALARNHADRVLVLEKGRMAAMGEPEGTLSSALIEKVWGVKARWIGEPGQSALLVDPLG</sequence>
<dbReference type="PANTHER" id="PTHR42794">
    <property type="entry name" value="HEMIN IMPORT ATP-BINDING PROTEIN HMUV"/>
    <property type="match status" value="1"/>
</dbReference>
<dbReference type="EMBL" id="WTYW01000001">
    <property type="protein sequence ID" value="MXO85572.1"/>
    <property type="molecule type" value="Genomic_DNA"/>
</dbReference>
<dbReference type="RefSeq" id="WP_160681965.1">
    <property type="nucleotide sequence ID" value="NZ_WTYW01000001.1"/>
</dbReference>
<protein>
    <submittedName>
        <fullName evidence="7">ATP-binding cassette domain-containing protein</fullName>
    </submittedName>
</protein>
<evidence type="ECO:0000313" key="8">
    <source>
        <dbReference type="Proteomes" id="UP000433104"/>
    </source>
</evidence>
<accession>A0A844ZE99</accession>
<evidence type="ECO:0000256" key="5">
    <source>
        <dbReference type="ARBA" id="ARBA00037066"/>
    </source>
</evidence>
<keyword evidence="3 7" id="KW-0067">ATP-binding</keyword>
<dbReference type="GO" id="GO:0016887">
    <property type="term" value="F:ATP hydrolysis activity"/>
    <property type="evidence" value="ECO:0007669"/>
    <property type="project" value="InterPro"/>
</dbReference>
<proteinExistence type="predicted"/>
<reference evidence="7 8" key="1">
    <citation type="submission" date="2019-12" db="EMBL/GenBank/DDBJ databases">
        <title>Genomic-based taxomic classification of the family Erythrobacteraceae.</title>
        <authorList>
            <person name="Xu L."/>
        </authorList>
    </citation>
    <scope>NUCLEOTIDE SEQUENCE [LARGE SCALE GENOMIC DNA]</scope>
    <source>
        <strain evidence="7 8">MCCC 1A09962</strain>
    </source>
</reference>
<organism evidence="7 8">
    <name type="scientific">Parapontixanthobacter aurantiacus</name>
    <dbReference type="NCBI Taxonomy" id="1463599"/>
    <lineage>
        <taxon>Bacteria</taxon>
        <taxon>Pseudomonadati</taxon>
        <taxon>Pseudomonadota</taxon>
        <taxon>Alphaproteobacteria</taxon>
        <taxon>Sphingomonadales</taxon>
        <taxon>Erythrobacteraceae</taxon>
        <taxon>Parapontixanthobacter</taxon>
    </lineage>
</organism>
<evidence type="ECO:0000256" key="4">
    <source>
        <dbReference type="ARBA" id="ARBA00022967"/>
    </source>
</evidence>
<comment type="function">
    <text evidence="5">Part of the ABC transporter complex HmuTUV involved in hemin import. Responsible for energy coupling to the transport system.</text>
</comment>
<keyword evidence="2" id="KW-0547">Nucleotide-binding</keyword>
<evidence type="ECO:0000259" key="6">
    <source>
        <dbReference type="PROSITE" id="PS50893"/>
    </source>
</evidence>
<dbReference type="SUPFAM" id="SSF52540">
    <property type="entry name" value="P-loop containing nucleoside triphosphate hydrolases"/>
    <property type="match status" value="1"/>
</dbReference>
<dbReference type="SMART" id="SM00382">
    <property type="entry name" value="AAA"/>
    <property type="match status" value="1"/>
</dbReference>